<evidence type="ECO:0000313" key="9">
    <source>
        <dbReference type="Proteomes" id="UP000007722"/>
    </source>
</evidence>
<sequence length="384" mass="41401">MIEKALSKIAHISERRPFLVVAIVMLITVFMAVMAGTVKTETGYESMLPDDNPVIQALDDVRDKFGGSSVINVAIKLTPSDNSNRVNDIRDPEVLKAVDYIKQDIETMDSITRVSATSDVIVEQNGGIVPNDIQTVKTIFSGLPEDSKSKIFGNDYTMILISANTNADSTRQKELAKDLMDRVKEAPLPAGTTAVVTGSPAISQTMTDLMNEGMVTTTIFAMVVIFLILLLYFKSPIKSVLPLIPVVVAVIWSQGSMGILDIPRDTASSLVSSLLLGLGIDYGIHLYHRYKEERKLGHSLDKAIETAVVSTGSAVMVTTATTVAGFGALTIAPLPMMANMGTTCALGIAFSMVAVIILLPALIVIDEKHTPKIINGFKFLKNKL</sequence>
<keyword evidence="9" id="KW-1185">Reference proteome</keyword>
<dbReference type="AlphaFoldDB" id="D7DS89"/>
<dbReference type="InterPro" id="IPR050545">
    <property type="entry name" value="Mycobact_MmpL"/>
</dbReference>
<dbReference type="PRINTS" id="PR00702">
    <property type="entry name" value="ACRIFLAVINRP"/>
</dbReference>
<protein>
    <submittedName>
        <fullName evidence="8">MMPL domain protein</fullName>
    </submittedName>
</protein>
<dbReference type="GO" id="GO:0022857">
    <property type="term" value="F:transmembrane transporter activity"/>
    <property type="evidence" value="ECO:0007669"/>
    <property type="project" value="InterPro"/>
</dbReference>
<proteinExistence type="predicted"/>
<gene>
    <name evidence="8" type="ordered locus">Mvol_0339</name>
</gene>
<feature type="transmembrane region" description="Helical" evidence="6">
    <location>
        <begin position="18"/>
        <end position="38"/>
    </location>
</feature>
<feature type="transmembrane region" description="Helical" evidence="6">
    <location>
        <begin position="308"/>
        <end position="334"/>
    </location>
</feature>
<comment type="subcellular location">
    <subcellularLocation>
        <location evidence="1">Cell membrane</location>
        <topology evidence="1">Multi-pass membrane protein</topology>
    </subcellularLocation>
</comment>
<evidence type="ECO:0000313" key="8">
    <source>
        <dbReference type="EMBL" id="ADI35999.1"/>
    </source>
</evidence>
<organism evidence="8 9">
    <name type="scientific">Methanococcus voltae (strain ATCC BAA-1334 / A3)</name>
    <dbReference type="NCBI Taxonomy" id="456320"/>
    <lineage>
        <taxon>Archaea</taxon>
        <taxon>Methanobacteriati</taxon>
        <taxon>Methanobacteriota</taxon>
        <taxon>Methanomada group</taxon>
        <taxon>Methanococci</taxon>
        <taxon>Methanococcales</taxon>
        <taxon>Methanococcaceae</taxon>
        <taxon>Methanococcus</taxon>
    </lineage>
</organism>
<dbReference type="PANTHER" id="PTHR33406:SF13">
    <property type="entry name" value="MEMBRANE PROTEIN YDFJ"/>
    <property type="match status" value="1"/>
</dbReference>
<feature type="transmembrane region" description="Helical" evidence="6">
    <location>
        <begin position="266"/>
        <end position="287"/>
    </location>
</feature>
<dbReference type="InterPro" id="IPR000731">
    <property type="entry name" value="SSD"/>
</dbReference>
<dbReference type="Gene3D" id="1.20.1640.10">
    <property type="entry name" value="Multidrug efflux transporter AcrB transmembrane domain"/>
    <property type="match status" value="1"/>
</dbReference>
<evidence type="ECO:0000256" key="6">
    <source>
        <dbReference type="SAM" id="Phobius"/>
    </source>
</evidence>
<dbReference type="GO" id="GO:0005886">
    <property type="term" value="C:plasma membrane"/>
    <property type="evidence" value="ECO:0007669"/>
    <property type="project" value="UniProtKB-SubCell"/>
</dbReference>
<keyword evidence="2" id="KW-1003">Cell membrane</keyword>
<dbReference type="STRING" id="456320.Mvol_0339"/>
<dbReference type="PROSITE" id="PS50156">
    <property type="entry name" value="SSD"/>
    <property type="match status" value="1"/>
</dbReference>
<dbReference type="PANTHER" id="PTHR33406">
    <property type="entry name" value="MEMBRANE PROTEIN MJ1562-RELATED"/>
    <property type="match status" value="1"/>
</dbReference>
<feature type="transmembrane region" description="Helical" evidence="6">
    <location>
        <begin position="240"/>
        <end position="260"/>
    </location>
</feature>
<dbReference type="InterPro" id="IPR004869">
    <property type="entry name" value="MMPL_dom"/>
</dbReference>
<keyword evidence="5 6" id="KW-0472">Membrane</keyword>
<dbReference type="SUPFAM" id="SSF82866">
    <property type="entry name" value="Multidrug efflux transporter AcrB transmembrane domain"/>
    <property type="match status" value="1"/>
</dbReference>
<evidence type="ECO:0000256" key="2">
    <source>
        <dbReference type="ARBA" id="ARBA00022475"/>
    </source>
</evidence>
<feature type="transmembrane region" description="Helical" evidence="6">
    <location>
        <begin position="340"/>
        <end position="365"/>
    </location>
</feature>
<dbReference type="OrthoDB" id="42357at2157"/>
<dbReference type="InterPro" id="IPR001036">
    <property type="entry name" value="Acrflvin-R"/>
</dbReference>
<name>D7DS89_METV3</name>
<accession>D7DS89</accession>
<reference evidence="8 9" key="1">
    <citation type="submission" date="2010-05" db="EMBL/GenBank/DDBJ databases">
        <title>Complete sequence of Methanococcus voltae A3.</title>
        <authorList>
            <consortium name="US DOE Joint Genome Institute"/>
            <person name="Lucas S."/>
            <person name="Copeland A."/>
            <person name="Lapidus A."/>
            <person name="Cheng J.-F."/>
            <person name="Bruce D."/>
            <person name="Goodwin L."/>
            <person name="Pitluck S."/>
            <person name="Lowry S."/>
            <person name="Clum A."/>
            <person name="Land M."/>
            <person name="Hauser L."/>
            <person name="Kyrpides N."/>
            <person name="Mikhailova N."/>
            <person name="Whitman W.B."/>
            <person name="Woyke T."/>
        </authorList>
    </citation>
    <scope>NUCLEOTIDE SEQUENCE [LARGE SCALE GENOMIC DNA]</scope>
    <source>
        <strain evidence="9">ATCC BAA-1334 / A3</strain>
    </source>
</reference>
<dbReference type="EMBL" id="CP002057">
    <property type="protein sequence ID" value="ADI35999.1"/>
    <property type="molecule type" value="Genomic_DNA"/>
</dbReference>
<dbReference type="eggNOG" id="arCOG02174">
    <property type="taxonomic scope" value="Archaea"/>
</dbReference>
<evidence type="ECO:0000256" key="3">
    <source>
        <dbReference type="ARBA" id="ARBA00022692"/>
    </source>
</evidence>
<evidence type="ECO:0000256" key="5">
    <source>
        <dbReference type="ARBA" id="ARBA00023136"/>
    </source>
</evidence>
<feature type="transmembrane region" description="Helical" evidence="6">
    <location>
        <begin position="213"/>
        <end position="233"/>
    </location>
</feature>
<dbReference type="Pfam" id="PF03176">
    <property type="entry name" value="MMPL"/>
    <property type="match status" value="1"/>
</dbReference>
<dbReference type="HOGENOM" id="CLU_060248_0_0_2"/>
<keyword evidence="3 6" id="KW-0812">Transmembrane</keyword>
<dbReference type="InParanoid" id="D7DS89"/>
<keyword evidence="4 6" id="KW-1133">Transmembrane helix</keyword>
<dbReference type="KEGG" id="mvo:Mvol_0339"/>
<evidence type="ECO:0000256" key="4">
    <source>
        <dbReference type="ARBA" id="ARBA00022989"/>
    </source>
</evidence>
<evidence type="ECO:0000259" key="7">
    <source>
        <dbReference type="PROSITE" id="PS50156"/>
    </source>
</evidence>
<feature type="domain" description="SSD" evidence="7">
    <location>
        <begin position="239"/>
        <end position="365"/>
    </location>
</feature>
<dbReference type="Proteomes" id="UP000007722">
    <property type="component" value="Chromosome"/>
</dbReference>
<evidence type="ECO:0000256" key="1">
    <source>
        <dbReference type="ARBA" id="ARBA00004651"/>
    </source>
</evidence>